<evidence type="ECO:0000313" key="1">
    <source>
        <dbReference type="EMBL" id="GAY77497.1"/>
    </source>
</evidence>
<sequence length="49" mass="5821">MTLKKILVVDDDPHIRELVTVFLENEDFHALKQKTENRDLNVLSRKMRA</sequence>
<dbReference type="AlphaFoldDB" id="A0A4Y1ZEF8"/>
<dbReference type="Proteomes" id="UP000319716">
    <property type="component" value="Unassembled WGS sequence"/>
</dbReference>
<comment type="caution">
    <text evidence="1">The sequence shown here is derived from an EMBL/GenBank/DDBJ whole genome shotgun (WGS) entry which is preliminary data.</text>
</comment>
<organism evidence="1 2">
    <name type="scientific">Sporolactobacillus inulinus</name>
    <dbReference type="NCBI Taxonomy" id="2078"/>
    <lineage>
        <taxon>Bacteria</taxon>
        <taxon>Bacillati</taxon>
        <taxon>Bacillota</taxon>
        <taxon>Bacilli</taxon>
        <taxon>Bacillales</taxon>
        <taxon>Sporolactobacillaceae</taxon>
        <taxon>Sporolactobacillus</taxon>
    </lineage>
</organism>
<proteinExistence type="predicted"/>
<dbReference type="EMBL" id="BEXB01000027">
    <property type="protein sequence ID" value="GAY77497.1"/>
    <property type="molecule type" value="Genomic_DNA"/>
</dbReference>
<evidence type="ECO:0000313" key="2">
    <source>
        <dbReference type="Proteomes" id="UP000319716"/>
    </source>
</evidence>
<accession>A0A4Y1ZEF8</accession>
<dbReference type="InterPro" id="IPR011006">
    <property type="entry name" value="CheY-like_superfamily"/>
</dbReference>
<name>A0A4Y1ZEF8_9BACL</name>
<protein>
    <submittedName>
        <fullName evidence="1">Uncharacterized protein</fullName>
    </submittedName>
</protein>
<dbReference type="SUPFAM" id="SSF52172">
    <property type="entry name" value="CheY-like"/>
    <property type="match status" value="1"/>
</dbReference>
<gene>
    <name evidence="1" type="ORF">NBRC111894_3051</name>
</gene>
<reference evidence="1 2" key="1">
    <citation type="submission" date="2017-11" db="EMBL/GenBank/DDBJ databases">
        <title>Draft Genome Sequence of Sporolactobacillus inulinus NBRC 111894 Isolated from Koso, a Japanese Sugar-Vegetable Fermented Beverage.</title>
        <authorList>
            <person name="Chiou T.Y."/>
            <person name="Oshima K."/>
            <person name="Suda W."/>
            <person name="Hattori M."/>
            <person name="Takahashi T."/>
        </authorList>
    </citation>
    <scope>NUCLEOTIDE SEQUENCE [LARGE SCALE GENOMIC DNA]</scope>
    <source>
        <strain evidence="1 2">NBRC111894</strain>
    </source>
</reference>